<keyword evidence="3" id="KW-1185">Reference proteome</keyword>
<dbReference type="SUPFAM" id="SSF54593">
    <property type="entry name" value="Glyoxalase/Bleomycin resistance protein/Dihydroxybiphenyl dioxygenase"/>
    <property type="match status" value="1"/>
</dbReference>
<dbReference type="PANTHER" id="PTHR36503">
    <property type="entry name" value="BLR2520 PROTEIN"/>
    <property type="match status" value="1"/>
</dbReference>
<dbReference type="PANTHER" id="PTHR36503:SF3">
    <property type="entry name" value="BLR0126 PROTEIN"/>
    <property type="match status" value="1"/>
</dbReference>
<dbReference type="KEGG" id="sxn:IAG42_07640"/>
<name>A0A7H1B461_9ACTN</name>
<feature type="domain" description="VOC" evidence="1">
    <location>
        <begin position="8"/>
        <end position="125"/>
    </location>
</feature>
<accession>A0A7H1B461</accession>
<sequence>MSNENSVRLDAIGVATSDLPAALAFYRRLGLTFPEGAERLPHVEAELPGGVRLMFDPVDGAKDLGRGRVGLAFLCAGGAAGVDAKYAELTGAGHHGEAEPWDADWGQRYAVVHDPDGNQVDLFAWL</sequence>
<dbReference type="PROSITE" id="PS51819">
    <property type="entry name" value="VOC"/>
    <property type="match status" value="1"/>
</dbReference>
<evidence type="ECO:0000313" key="3">
    <source>
        <dbReference type="Proteomes" id="UP000516428"/>
    </source>
</evidence>
<reference evidence="2 3" key="1">
    <citation type="submission" date="2020-09" db="EMBL/GenBank/DDBJ databases">
        <title>A novel species.</title>
        <authorList>
            <person name="Gao J."/>
        </authorList>
    </citation>
    <scope>NUCLEOTIDE SEQUENCE [LARGE SCALE GENOMIC DNA]</scope>
    <source>
        <strain evidence="2 3">CRXT-Y-14</strain>
    </source>
</reference>
<evidence type="ECO:0000313" key="2">
    <source>
        <dbReference type="EMBL" id="QNS03516.1"/>
    </source>
</evidence>
<dbReference type="Gene3D" id="3.10.180.10">
    <property type="entry name" value="2,3-Dihydroxybiphenyl 1,2-Dioxygenase, domain 1"/>
    <property type="match status" value="1"/>
</dbReference>
<dbReference type="AlphaFoldDB" id="A0A7H1B461"/>
<proteinExistence type="predicted"/>
<dbReference type="RefSeq" id="WP_188336270.1">
    <property type="nucleotide sequence ID" value="NZ_CP061281.1"/>
</dbReference>
<dbReference type="InterPro" id="IPR037523">
    <property type="entry name" value="VOC_core"/>
</dbReference>
<organism evidence="2 3">
    <name type="scientific">Streptomyces xanthii</name>
    <dbReference type="NCBI Taxonomy" id="2768069"/>
    <lineage>
        <taxon>Bacteria</taxon>
        <taxon>Bacillati</taxon>
        <taxon>Actinomycetota</taxon>
        <taxon>Actinomycetes</taxon>
        <taxon>Kitasatosporales</taxon>
        <taxon>Streptomycetaceae</taxon>
        <taxon>Streptomyces</taxon>
    </lineage>
</organism>
<dbReference type="InterPro" id="IPR004360">
    <property type="entry name" value="Glyas_Fos-R_dOase_dom"/>
</dbReference>
<dbReference type="Proteomes" id="UP000516428">
    <property type="component" value="Chromosome"/>
</dbReference>
<evidence type="ECO:0000259" key="1">
    <source>
        <dbReference type="PROSITE" id="PS51819"/>
    </source>
</evidence>
<dbReference type="EMBL" id="CP061281">
    <property type="protein sequence ID" value="QNS03516.1"/>
    <property type="molecule type" value="Genomic_DNA"/>
</dbReference>
<gene>
    <name evidence="2" type="ORF">IAG42_07640</name>
</gene>
<protein>
    <submittedName>
        <fullName evidence="2">VOC family protein</fullName>
    </submittedName>
</protein>
<dbReference type="InterPro" id="IPR029068">
    <property type="entry name" value="Glyas_Bleomycin-R_OHBP_Dase"/>
</dbReference>
<dbReference type="Pfam" id="PF00903">
    <property type="entry name" value="Glyoxalase"/>
    <property type="match status" value="1"/>
</dbReference>